<dbReference type="Proteomes" id="UP000748025">
    <property type="component" value="Unassembled WGS sequence"/>
</dbReference>
<evidence type="ECO:0000256" key="3">
    <source>
        <dbReference type="ARBA" id="ARBA00010617"/>
    </source>
</evidence>
<evidence type="ECO:0000256" key="2">
    <source>
        <dbReference type="ARBA" id="ARBA00004167"/>
    </source>
</evidence>
<keyword evidence="7" id="KW-0560">Oxidoreductase</keyword>
<keyword evidence="4" id="KW-0812">Transmembrane</keyword>
<sequence>MPPLWQFAAFSPIPILLGFHSLMYCFPAERLSPRSEFSRAFTEVQRAQMILTILSPFWNFVPKRKYRNGIKKLEEFVNPFIAATLKLSPEELETLSKSDKDFTFLHHIALTSKDPKVIRDQIMAVLLAGRDTTASTLSWTLYELCRYPETWNKLRAQVLDVVGPFRTPTYEDLKSMRYLNHAIDETLRLYPAVPYNWRAAVTDTTLPGQPGQPDIAANNKDIVLYSPLAMQRRRDLYPPVSEKFADPEIYSPDRWEHWTPKPWQYVPFNGQNFALTEMAFKYRRIEYRGDWNAQFHKAEVVGCPGQGVPMAFYEADVESHEGGEAANRSGENGGGAQSSVR</sequence>
<evidence type="ECO:0000256" key="1">
    <source>
        <dbReference type="ARBA" id="ARBA00001971"/>
    </source>
</evidence>
<dbReference type="GO" id="GO:0005506">
    <property type="term" value="F:iron ion binding"/>
    <property type="evidence" value="ECO:0007669"/>
    <property type="project" value="InterPro"/>
</dbReference>
<keyword evidence="5" id="KW-0479">Metal-binding</keyword>
<name>A0A9P7SW11_9HYPO</name>
<dbReference type="GO" id="GO:0016705">
    <property type="term" value="F:oxidoreductase activity, acting on paired donors, with incorporation or reduction of molecular oxygen"/>
    <property type="evidence" value="ECO:0007669"/>
    <property type="project" value="InterPro"/>
</dbReference>
<feature type="compositionally biased region" description="Gly residues" evidence="11">
    <location>
        <begin position="331"/>
        <end position="341"/>
    </location>
</feature>
<evidence type="ECO:0000256" key="9">
    <source>
        <dbReference type="ARBA" id="ARBA00023033"/>
    </source>
</evidence>
<comment type="subcellular location">
    <subcellularLocation>
        <location evidence="2">Membrane</location>
        <topology evidence="2">Single-pass membrane protein</topology>
    </subcellularLocation>
</comment>
<keyword evidence="10" id="KW-0472">Membrane</keyword>
<dbReference type="GO" id="GO:0016020">
    <property type="term" value="C:membrane"/>
    <property type="evidence" value="ECO:0007669"/>
    <property type="project" value="UniProtKB-SubCell"/>
</dbReference>
<dbReference type="Gene3D" id="1.10.630.10">
    <property type="entry name" value="Cytochrome P450"/>
    <property type="match status" value="1"/>
</dbReference>
<dbReference type="InterPro" id="IPR001128">
    <property type="entry name" value="Cyt_P450"/>
</dbReference>
<evidence type="ECO:0000256" key="10">
    <source>
        <dbReference type="ARBA" id="ARBA00023136"/>
    </source>
</evidence>
<dbReference type="Pfam" id="PF00067">
    <property type="entry name" value="p450"/>
    <property type="match status" value="1"/>
</dbReference>
<protein>
    <recommendedName>
        <fullName evidence="14">Cytochrome P450</fullName>
    </recommendedName>
</protein>
<proteinExistence type="inferred from homology"/>
<evidence type="ECO:0000256" key="5">
    <source>
        <dbReference type="ARBA" id="ARBA00022723"/>
    </source>
</evidence>
<keyword evidence="8" id="KW-0408">Iron</keyword>
<keyword evidence="13" id="KW-1185">Reference proteome</keyword>
<comment type="cofactor">
    <cofactor evidence="1">
        <name>heme</name>
        <dbReference type="ChEBI" id="CHEBI:30413"/>
    </cofactor>
</comment>
<dbReference type="GO" id="GO:0004497">
    <property type="term" value="F:monooxygenase activity"/>
    <property type="evidence" value="ECO:0007669"/>
    <property type="project" value="UniProtKB-KW"/>
</dbReference>
<dbReference type="InterPro" id="IPR002403">
    <property type="entry name" value="Cyt_P450_E_grp-IV"/>
</dbReference>
<evidence type="ECO:0000256" key="7">
    <source>
        <dbReference type="ARBA" id="ARBA00023002"/>
    </source>
</evidence>
<reference evidence="12" key="1">
    <citation type="journal article" date="2020" name="bioRxiv">
        <title>Whole genome comparisons of ergot fungi reveals the divergence and evolution of species within the genus Claviceps are the result of varying mechanisms driving genome evolution and host range expansion.</title>
        <authorList>
            <person name="Wyka S.A."/>
            <person name="Mondo S.J."/>
            <person name="Liu M."/>
            <person name="Dettman J."/>
            <person name="Nalam V."/>
            <person name="Broders K.D."/>
        </authorList>
    </citation>
    <scope>NUCLEOTIDE SEQUENCE</scope>
    <source>
        <strain evidence="12">CCC 602</strain>
    </source>
</reference>
<dbReference type="InterPro" id="IPR036396">
    <property type="entry name" value="Cyt_P450_sf"/>
</dbReference>
<evidence type="ECO:0008006" key="14">
    <source>
        <dbReference type="Google" id="ProtNLM"/>
    </source>
</evidence>
<dbReference type="PRINTS" id="PR00385">
    <property type="entry name" value="P450"/>
</dbReference>
<dbReference type="EMBL" id="SRPW01003764">
    <property type="protein sequence ID" value="KAG5986129.1"/>
    <property type="molecule type" value="Genomic_DNA"/>
</dbReference>
<organism evidence="12 13">
    <name type="scientific">Claviceps pusilla</name>
    <dbReference type="NCBI Taxonomy" id="123648"/>
    <lineage>
        <taxon>Eukaryota</taxon>
        <taxon>Fungi</taxon>
        <taxon>Dikarya</taxon>
        <taxon>Ascomycota</taxon>
        <taxon>Pezizomycotina</taxon>
        <taxon>Sordariomycetes</taxon>
        <taxon>Hypocreomycetidae</taxon>
        <taxon>Hypocreales</taxon>
        <taxon>Clavicipitaceae</taxon>
        <taxon>Claviceps</taxon>
    </lineage>
</organism>
<accession>A0A9P7SW11</accession>
<evidence type="ECO:0000256" key="6">
    <source>
        <dbReference type="ARBA" id="ARBA00022989"/>
    </source>
</evidence>
<feature type="region of interest" description="Disordered" evidence="11">
    <location>
        <begin position="319"/>
        <end position="341"/>
    </location>
</feature>
<evidence type="ECO:0000256" key="11">
    <source>
        <dbReference type="SAM" id="MobiDB-lite"/>
    </source>
</evidence>
<keyword evidence="9" id="KW-0503">Monooxygenase</keyword>
<evidence type="ECO:0000256" key="8">
    <source>
        <dbReference type="ARBA" id="ARBA00023004"/>
    </source>
</evidence>
<dbReference type="InterPro" id="IPR047146">
    <property type="entry name" value="Cyt_P450_E_CYP52_fungi"/>
</dbReference>
<comment type="caution">
    <text evidence="12">The sequence shown here is derived from an EMBL/GenBank/DDBJ whole genome shotgun (WGS) entry which is preliminary data.</text>
</comment>
<evidence type="ECO:0000313" key="12">
    <source>
        <dbReference type="EMBL" id="KAG5986129.1"/>
    </source>
</evidence>
<dbReference type="AlphaFoldDB" id="A0A9P7SW11"/>
<dbReference type="PRINTS" id="PR00465">
    <property type="entry name" value="EP450IV"/>
</dbReference>
<dbReference type="PANTHER" id="PTHR24287">
    <property type="entry name" value="P450, PUTATIVE (EUROFUNG)-RELATED"/>
    <property type="match status" value="1"/>
</dbReference>
<keyword evidence="6" id="KW-1133">Transmembrane helix</keyword>
<evidence type="ECO:0000313" key="13">
    <source>
        <dbReference type="Proteomes" id="UP000748025"/>
    </source>
</evidence>
<dbReference type="PANTHER" id="PTHR24287:SF5">
    <property type="entry name" value="P450, PUTATIVE (EUROFUNG)-RELATED"/>
    <property type="match status" value="1"/>
</dbReference>
<comment type="similarity">
    <text evidence="3">Belongs to the cytochrome P450 family.</text>
</comment>
<dbReference type="SUPFAM" id="SSF48264">
    <property type="entry name" value="Cytochrome P450"/>
    <property type="match status" value="1"/>
</dbReference>
<gene>
    <name evidence="12" type="ORF">E4U43_005650</name>
</gene>
<dbReference type="GO" id="GO:0020037">
    <property type="term" value="F:heme binding"/>
    <property type="evidence" value="ECO:0007669"/>
    <property type="project" value="InterPro"/>
</dbReference>
<dbReference type="OrthoDB" id="1470350at2759"/>
<evidence type="ECO:0000256" key="4">
    <source>
        <dbReference type="ARBA" id="ARBA00022692"/>
    </source>
</evidence>